<dbReference type="AlphaFoldDB" id="A0A4S8P8D7"/>
<evidence type="ECO:0000256" key="3">
    <source>
        <dbReference type="ARBA" id="ARBA00023163"/>
    </source>
</evidence>
<dbReference type="Gene3D" id="2.60.120.10">
    <property type="entry name" value="Jelly Rolls"/>
    <property type="match status" value="1"/>
</dbReference>
<protein>
    <submittedName>
        <fullName evidence="5">Crp/Fnr family transcriptional regulator</fullName>
    </submittedName>
</protein>
<dbReference type="GO" id="GO:0003677">
    <property type="term" value="F:DNA binding"/>
    <property type="evidence" value="ECO:0007669"/>
    <property type="project" value="UniProtKB-KW"/>
</dbReference>
<dbReference type="InterPro" id="IPR014710">
    <property type="entry name" value="RmlC-like_jellyroll"/>
</dbReference>
<keyword evidence="1" id="KW-0805">Transcription regulation</keyword>
<keyword evidence="2" id="KW-0238">DNA-binding</keyword>
<evidence type="ECO:0000313" key="6">
    <source>
        <dbReference type="Proteomes" id="UP000308828"/>
    </source>
</evidence>
<name>A0A4S8P8D7_9HYPH</name>
<evidence type="ECO:0000256" key="1">
    <source>
        <dbReference type="ARBA" id="ARBA00023015"/>
    </source>
</evidence>
<dbReference type="PRINTS" id="PR00034">
    <property type="entry name" value="HTHCRP"/>
</dbReference>
<dbReference type="InterPro" id="IPR012318">
    <property type="entry name" value="HTH_CRP"/>
</dbReference>
<keyword evidence="3" id="KW-0804">Transcription</keyword>
<dbReference type="SUPFAM" id="SSF46785">
    <property type="entry name" value="Winged helix' DNA-binding domain"/>
    <property type="match status" value="1"/>
</dbReference>
<dbReference type="Pfam" id="PF13545">
    <property type="entry name" value="HTH_Crp_2"/>
    <property type="match status" value="1"/>
</dbReference>
<dbReference type="OrthoDB" id="667966at2"/>
<organism evidence="5 6">
    <name type="scientific">Peteryoungia ipomoeae</name>
    <dbReference type="NCBI Taxonomy" id="1210932"/>
    <lineage>
        <taxon>Bacteria</taxon>
        <taxon>Pseudomonadati</taxon>
        <taxon>Pseudomonadota</taxon>
        <taxon>Alphaproteobacteria</taxon>
        <taxon>Hyphomicrobiales</taxon>
        <taxon>Rhizobiaceae</taxon>
        <taxon>Peteryoungia</taxon>
    </lineage>
</organism>
<evidence type="ECO:0000313" key="5">
    <source>
        <dbReference type="EMBL" id="THV24049.1"/>
    </source>
</evidence>
<dbReference type="Proteomes" id="UP000308828">
    <property type="component" value="Unassembled WGS sequence"/>
</dbReference>
<dbReference type="Pfam" id="PF00027">
    <property type="entry name" value="cNMP_binding"/>
    <property type="match status" value="1"/>
</dbReference>
<dbReference type="Gene3D" id="1.10.10.10">
    <property type="entry name" value="Winged helix-like DNA-binding domain superfamily/Winged helix DNA-binding domain"/>
    <property type="match status" value="1"/>
</dbReference>
<feature type="domain" description="HTH crp-type" evidence="4">
    <location>
        <begin position="145"/>
        <end position="223"/>
    </location>
</feature>
<dbReference type="SMART" id="SM00419">
    <property type="entry name" value="HTH_CRP"/>
    <property type="match status" value="1"/>
</dbReference>
<dbReference type="GO" id="GO:0006355">
    <property type="term" value="P:regulation of DNA-templated transcription"/>
    <property type="evidence" value="ECO:0007669"/>
    <property type="project" value="InterPro"/>
</dbReference>
<dbReference type="InterPro" id="IPR036390">
    <property type="entry name" value="WH_DNA-bd_sf"/>
</dbReference>
<dbReference type="CDD" id="cd00092">
    <property type="entry name" value="HTH_CRP"/>
    <property type="match status" value="1"/>
</dbReference>
<dbReference type="SUPFAM" id="SSF51206">
    <property type="entry name" value="cAMP-binding domain-like"/>
    <property type="match status" value="1"/>
</dbReference>
<dbReference type="PROSITE" id="PS51063">
    <property type="entry name" value="HTH_CRP_2"/>
    <property type="match status" value="1"/>
</dbReference>
<dbReference type="EMBL" id="STGV01000002">
    <property type="protein sequence ID" value="THV24049.1"/>
    <property type="molecule type" value="Genomic_DNA"/>
</dbReference>
<dbReference type="InterPro" id="IPR000595">
    <property type="entry name" value="cNMP-bd_dom"/>
</dbReference>
<dbReference type="CDD" id="cd00038">
    <property type="entry name" value="CAP_ED"/>
    <property type="match status" value="1"/>
</dbReference>
<evidence type="ECO:0000259" key="4">
    <source>
        <dbReference type="PROSITE" id="PS51063"/>
    </source>
</evidence>
<sequence>MSGRHRMLPMLQILAHAGEAPIVPPPSLSRTLDRQSQKDTVSQLLPSRTVVFLEGFARSPCYRVVDGCVATYQTLSDGRRQVIDLAGPGRIVGLGAGDRNRHSAETLGFSRLEVVVEPLAARDLEVALTETLARSQALAMLLGRKTAPERVASAILDLAGQFGRPARHKRRGTVTFHLYPTRTDLADWLGLTVETVSRCFTRLKKAGLIDIQHNDLVTLLEPARLALVAAGDCALS</sequence>
<gene>
    <name evidence="5" type="ORF">FAA97_08745</name>
</gene>
<comment type="caution">
    <text evidence="5">The sequence shown here is derived from an EMBL/GenBank/DDBJ whole genome shotgun (WGS) entry which is preliminary data.</text>
</comment>
<dbReference type="InterPro" id="IPR036388">
    <property type="entry name" value="WH-like_DNA-bd_sf"/>
</dbReference>
<evidence type="ECO:0000256" key="2">
    <source>
        <dbReference type="ARBA" id="ARBA00023125"/>
    </source>
</evidence>
<dbReference type="InterPro" id="IPR018490">
    <property type="entry name" value="cNMP-bd_dom_sf"/>
</dbReference>
<proteinExistence type="predicted"/>
<reference evidence="5 6" key="1">
    <citation type="submission" date="2019-04" db="EMBL/GenBank/DDBJ databases">
        <title>Genome sequence of strain shin9-1.</title>
        <authorList>
            <person name="Gao J."/>
            <person name="Sun J."/>
        </authorList>
    </citation>
    <scope>NUCLEOTIDE SEQUENCE [LARGE SCALE GENOMIC DNA]</scope>
    <source>
        <strain evidence="6">shin9-1</strain>
    </source>
</reference>
<keyword evidence="6" id="KW-1185">Reference proteome</keyword>
<accession>A0A4S8P8D7</accession>